<keyword evidence="2" id="KW-0408">Iron</keyword>
<dbReference type="Proteomes" id="UP000298460">
    <property type="component" value="Unassembled WGS sequence"/>
</dbReference>
<evidence type="ECO:0000256" key="3">
    <source>
        <dbReference type="ARBA" id="ARBA00023014"/>
    </source>
</evidence>
<dbReference type="Pfam" id="PF13237">
    <property type="entry name" value="Fer4_10"/>
    <property type="match status" value="1"/>
</dbReference>
<dbReference type="SUPFAM" id="SSF54862">
    <property type="entry name" value="4Fe-4S ferredoxins"/>
    <property type="match status" value="1"/>
</dbReference>
<evidence type="ECO:0000313" key="6">
    <source>
        <dbReference type="Proteomes" id="UP000298460"/>
    </source>
</evidence>
<dbReference type="PROSITE" id="PS00198">
    <property type="entry name" value="4FE4S_FER_1"/>
    <property type="match status" value="1"/>
</dbReference>
<dbReference type="GO" id="GO:0046872">
    <property type="term" value="F:metal ion binding"/>
    <property type="evidence" value="ECO:0007669"/>
    <property type="project" value="UniProtKB-KW"/>
</dbReference>
<keyword evidence="1" id="KW-0479">Metal-binding</keyword>
<keyword evidence="3" id="KW-0411">Iron-sulfur</keyword>
<gene>
    <name evidence="5" type="ORF">E4K67_28675</name>
</gene>
<evidence type="ECO:0000256" key="1">
    <source>
        <dbReference type="ARBA" id="ARBA00022723"/>
    </source>
</evidence>
<feature type="domain" description="4Fe-4S ferredoxin-type" evidence="4">
    <location>
        <begin position="6"/>
        <end position="35"/>
    </location>
</feature>
<evidence type="ECO:0000313" key="5">
    <source>
        <dbReference type="EMBL" id="TGE34802.1"/>
    </source>
</evidence>
<organism evidence="5 6">
    <name type="scientific">Desulfosporosinus fructosivorans</name>
    <dbReference type="NCBI Taxonomy" id="2018669"/>
    <lineage>
        <taxon>Bacteria</taxon>
        <taxon>Bacillati</taxon>
        <taxon>Bacillota</taxon>
        <taxon>Clostridia</taxon>
        <taxon>Eubacteriales</taxon>
        <taxon>Desulfitobacteriaceae</taxon>
        <taxon>Desulfosporosinus</taxon>
    </lineage>
</organism>
<dbReference type="PANTHER" id="PTHR43122:SF1">
    <property type="entry name" value="IRON-SULFUR-BINDING PROTEIN"/>
    <property type="match status" value="1"/>
</dbReference>
<dbReference type="Pfam" id="PF04324">
    <property type="entry name" value="Fer2_BFD"/>
    <property type="match status" value="1"/>
</dbReference>
<reference evidence="5 6" key="1">
    <citation type="submission" date="2019-03" db="EMBL/GenBank/DDBJ databases">
        <title>Draft Genome Sequence of Desulfosporosinus fructosivorans Strain 63.6F, Isolated from Marine Sediment in the Baltic Sea.</title>
        <authorList>
            <person name="Hausmann B."/>
            <person name="Vandieken V."/>
            <person name="Pjevac P."/>
            <person name="Schreck K."/>
            <person name="Herbold C.W."/>
            <person name="Loy A."/>
        </authorList>
    </citation>
    <scope>NUCLEOTIDE SEQUENCE [LARGE SCALE GENOMIC DNA]</scope>
    <source>
        <strain evidence="5 6">63.6F</strain>
    </source>
</reference>
<dbReference type="RefSeq" id="WP_135553030.1">
    <property type="nucleotide sequence ID" value="NZ_SPQQ01000028.1"/>
</dbReference>
<dbReference type="InterPro" id="IPR007419">
    <property type="entry name" value="BFD-like_2Fe2S-bd_dom"/>
</dbReference>
<dbReference type="OrthoDB" id="5422255at2"/>
<evidence type="ECO:0000256" key="2">
    <source>
        <dbReference type="ARBA" id="ARBA00023004"/>
    </source>
</evidence>
<evidence type="ECO:0000259" key="4">
    <source>
        <dbReference type="PROSITE" id="PS51379"/>
    </source>
</evidence>
<keyword evidence="6" id="KW-1185">Reference proteome</keyword>
<feature type="domain" description="4Fe-4S ferredoxin-type" evidence="4">
    <location>
        <begin position="36"/>
        <end position="64"/>
    </location>
</feature>
<name>A0A4Z0QVH4_9FIRM</name>
<proteinExistence type="predicted"/>
<sequence>MKKVTLLAEVQHDLCRGCKVCEKVCPVLAISVSDKKANVKADECRGCTNCESRCPFYAIKMVKREEPFTIGVDASKHDGKTIREMCEKAHLNPEQILCYCVGVRAEEVAAAILEGAKTPEEVSSRTGIRTGCTIECVQPLLRMIEAAGIELKRNEKGWQWYGITPTAWTLPETVVDKYSKRGFYFQEDRELLDRVVNTKPEGEEM</sequence>
<dbReference type="AlphaFoldDB" id="A0A4Z0QVH4"/>
<dbReference type="PROSITE" id="PS51379">
    <property type="entry name" value="4FE4S_FER_2"/>
    <property type="match status" value="2"/>
</dbReference>
<dbReference type="EMBL" id="SPQQ01000028">
    <property type="protein sequence ID" value="TGE34802.1"/>
    <property type="molecule type" value="Genomic_DNA"/>
</dbReference>
<dbReference type="InterPro" id="IPR041854">
    <property type="entry name" value="BFD-like_2Fe2S-bd_dom_sf"/>
</dbReference>
<dbReference type="Gene3D" id="1.10.10.1100">
    <property type="entry name" value="BFD-like [2Fe-2S]-binding domain"/>
    <property type="match status" value="1"/>
</dbReference>
<dbReference type="PANTHER" id="PTHR43122">
    <property type="entry name" value="FERREDOXIN SUBUNIT OF PYRUVATE:FLAVODOXIN OXIDOREDUCTASE-RELATED"/>
    <property type="match status" value="1"/>
</dbReference>
<dbReference type="InterPro" id="IPR017896">
    <property type="entry name" value="4Fe4S_Fe-S-bd"/>
</dbReference>
<comment type="caution">
    <text evidence="5">The sequence shown here is derived from an EMBL/GenBank/DDBJ whole genome shotgun (WGS) entry which is preliminary data.</text>
</comment>
<dbReference type="InterPro" id="IPR017900">
    <property type="entry name" value="4Fe4S_Fe_S_CS"/>
</dbReference>
<dbReference type="GO" id="GO:0051536">
    <property type="term" value="F:iron-sulfur cluster binding"/>
    <property type="evidence" value="ECO:0007669"/>
    <property type="project" value="UniProtKB-KW"/>
</dbReference>
<protein>
    <submittedName>
        <fullName evidence="5">4Fe-4S dicluster domain-containing protein</fullName>
    </submittedName>
</protein>
<dbReference type="Gene3D" id="3.30.70.20">
    <property type="match status" value="1"/>
</dbReference>
<accession>A0A4Z0QVH4</accession>